<sequence>MKSRMLLSPLWKIRAWKKLFLCGKKSPEKPTVELLHEIIESNVLPRLHAVEFPREIIESEVLPRLHVAVELPHEIIES</sequence>
<dbReference type="AlphaFoldDB" id="A0A699JZ74"/>
<dbReference type="EMBL" id="BKCJ010466574">
    <property type="protein sequence ID" value="GFA67422.1"/>
    <property type="molecule type" value="Genomic_DNA"/>
</dbReference>
<proteinExistence type="predicted"/>
<accession>A0A699JZ74</accession>
<reference evidence="1" key="1">
    <citation type="journal article" date="2019" name="Sci. Rep.">
        <title>Draft genome of Tanacetum cinerariifolium, the natural source of mosquito coil.</title>
        <authorList>
            <person name="Yamashiro T."/>
            <person name="Shiraishi A."/>
            <person name="Satake H."/>
            <person name="Nakayama K."/>
        </authorList>
    </citation>
    <scope>NUCLEOTIDE SEQUENCE</scope>
</reference>
<evidence type="ECO:0000313" key="1">
    <source>
        <dbReference type="EMBL" id="GFA67422.1"/>
    </source>
</evidence>
<protein>
    <submittedName>
        <fullName evidence="1">Uncharacterized protein</fullName>
    </submittedName>
</protein>
<organism evidence="1">
    <name type="scientific">Tanacetum cinerariifolium</name>
    <name type="common">Dalmatian daisy</name>
    <name type="synonym">Chrysanthemum cinerariifolium</name>
    <dbReference type="NCBI Taxonomy" id="118510"/>
    <lineage>
        <taxon>Eukaryota</taxon>
        <taxon>Viridiplantae</taxon>
        <taxon>Streptophyta</taxon>
        <taxon>Embryophyta</taxon>
        <taxon>Tracheophyta</taxon>
        <taxon>Spermatophyta</taxon>
        <taxon>Magnoliopsida</taxon>
        <taxon>eudicotyledons</taxon>
        <taxon>Gunneridae</taxon>
        <taxon>Pentapetalae</taxon>
        <taxon>asterids</taxon>
        <taxon>campanulids</taxon>
        <taxon>Asterales</taxon>
        <taxon>Asteraceae</taxon>
        <taxon>Asteroideae</taxon>
        <taxon>Anthemideae</taxon>
        <taxon>Anthemidinae</taxon>
        <taxon>Tanacetum</taxon>
    </lineage>
</organism>
<gene>
    <name evidence="1" type="ORF">Tci_639394</name>
</gene>
<comment type="caution">
    <text evidence="1">The sequence shown here is derived from an EMBL/GenBank/DDBJ whole genome shotgun (WGS) entry which is preliminary data.</text>
</comment>
<name>A0A699JZ74_TANCI</name>
<feature type="non-terminal residue" evidence="1">
    <location>
        <position position="78"/>
    </location>
</feature>